<evidence type="ECO:0000313" key="2">
    <source>
        <dbReference type="Proteomes" id="UP000294508"/>
    </source>
</evidence>
<protein>
    <submittedName>
        <fullName evidence="1">Uncharacterized protein</fullName>
    </submittedName>
</protein>
<organism evidence="1 2">
    <name type="scientific">Kribbella steppae</name>
    <dbReference type="NCBI Taxonomy" id="2512223"/>
    <lineage>
        <taxon>Bacteria</taxon>
        <taxon>Bacillati</taxon>
        <taxon>Actinomycetota</taxon>
        <taxon>Actinomycetes</taxon>
        <taxon>Propionibacteriales</taxon>
        <taxon>Kribbellaceae</taxon>
        <taxon>Kribbella</taxon>
    </lineage>
</organism>
<keyword evidence="2" id="KW-1185">Reference proteome</keyword>
<dbReference type="AlphaFoldDB" id="A0A4R2HGC8"/>
<accession>A0A4R2HGC8</accession>
<name>A0A4R2HGC8_9ACTN</name>
<sequence>MELFMAVTTELGDVVLGPPGMLPSDYAKA</sequence>
<proteinExistence type="predicted"/>
<evidence type="ECO:0000313" key="1">
    <source>
        <dbReference type="EMBL" id="TCO28231.1"/>
    </source>
</evidence>
<dbReference type="Proteomes" id="UP000294508">
    <property type="component" value="Unassembled WGS sequence"/>
</dbReference>
<gene>
    <name evidence="1" type="ORF">EV652_106216</name>
</gene>
<dbReference type="EMBL" id="SLWN01000006">
    <property type="protein sequence ID" value="TCO28231.1"/>
    <property type="molecule type" value="Genomic_DNA"/>
</dbReference>
<reference evidence="1 2" key="1">
    <citation type="journal article" date="2015" name="Stand. Genomic Sci.">
        <title>Genomic Encyclopedia of Bacterial and Archaeal Type Strains, Phase III: the genomes of soil and plant-associated and newly described type strains.</title>
        <authorList>
            <person name="Whitman W.B."/>
            <person name="Woyke T."/>
            <person name="Klenk H.P."/>
            <person name="Zhou Y."/>
            <person name="Lilburn T.G."/>
            <person name="Beck B.J."/>
            <person name="De Vos P."/>
            <person name="Vandamme P."/>
            <person name="Eisen J.A."/>
            <person name="Garrity G."/>
            <person name="Hugenholtz P."/>
            <person name="Kyrpides N.C."/>
        </authorList>
    </citation>
    <scope>NUCLEOTIDE SEQUENCE [LARGE SCALE GENOMIC DNA]</scope>
    <source>
        <strain evidence="1 2">VKM Ac-2572</strain>
    </source>
</reference>
<comment type="caution">
    <text evidence="1">The sequence shown here is derived from an EMBL/GenBank/DDBJ whole genome shotgun (WGS) entry which is preliminary data.</text>
</comment>